<gene>
    <name evidence="1" type="ORF">DB30_07985</name>
</gene>
<evidence type="ECO:0000313" key="1">
    <source>
        <dbReference type="EMBL" id="KIG13537.1"/>
    </source>
</evidence>
<accession>A0A0C2D055</accession>
<dbReference type="EMBL" id="JMCC02000093">
    <property type="protein sequence ID" value="KIG13537.1"/>
    <property type="molecule type" value="Genomic_DNA"/>
</dbReference>
<organism evidence="1 2">
    <name type="scientific">Enhygromyxa salina</name>
    <dbReference type="NCBI Taxonomy" id="215803"/>
    <lineage>
        <taxon>Bacteria</taxon>
        <taxon>Pseudomonadati</taxon>
        <taxon>Myxococcota</taxon>
        <taxon>Polyangia</taxon>
        <taxon>Nannocystales</taxon>
        <taxon>Nannocystaceae</taxon>
        <taxon>Enhygromyxa</taxon>
    </lineage>
</organism>
<proteinExistence type="predicted"/>
<sequence length="268" mass="29733">MFVAEELPEQLQPAARLPKELAEAVFYVYAPGSEQQLRLPGRRPGDDAAPWMNKRGAAWKAIQWLKAVTQKLPLPVLERLIPGSWLSPSLLAGDFDRRRPAHVKKKLEALGLEVLDLSALLAVEQAPGRDGLVLECFADGTEAGSYTRRWLASDRASLREMAPWLEDPATYNATTGAAQYEFWQLHVVAGGRITRSIELLEQIALDGEPASAWQAGTPKRVKVDWSAMKLPRPSPRSVEPGHEIWVAGWQELDPEDAVLLRFGENGDD</sequence>
<reference evidence="1 2" key="1">
    <citation type="submission" date="2014-12" db="EMBL/GenBank/DDBJ databases">
        <title>Genome assembly of Enhygromyxa salina DSM 15201.</title>
        <authorList>
            <person name="Sharma G."/>
            <person name="Subramanian S."/>
        </authorList>
    </citation>
    <scope>NUCLEOTIDE SEQUENCE [LARGE SCALE GENOMIC DNA]</scope>
    <source>
        <strain evidence="1 2">DSM 15201</strain>
    </source>
</reference>
<evidence type="ECO:0000313" key="2">
    <source>
        <dbReference type="Proteomes" id="UP000031599"/>
    </source>
</evidence>
<name>A0A0C2D055_9BACT</name>
<comment type="caution">
    <text evidence="1">The sequence shown here is derived from an EMBL/GenBank/DDBJ whole genome shotgun (WGS) entry which is preliminary data.</text>
</comment>
<dbReference type="AlphaFoldDB" id="A0A0C2D055"/>
<protein>
    <submittedName>
        <fullName evidence="1">Uncharacterized protein</fullName>
    </submittedName>
</protein>
<dbReference type="Proteomes" id="UP000031599">
    <property type="component" value="Unassembled WGS sequence"/>
</dbReference>